<dbReference type="AlphaFoldDB" id="A0A3B5LZJ6"/>
<keyword evidence="5" id="KW-0812">Transmembrane</keyword>
<dbReference type="UniPathway" id="UPA00085"/>
<reference evidence="6" key="2">
    <citation type="submission" date="2025-09" db="UniProtKB">
        <authorList>
            <consortium name="Ensembl"/>
        </authorList>
    </citation>
    <scope>IDENTIFICATION</scope>
</reference>
<evidence type="ECO:0000256" key="3">
    <source>
        <dbReference type="ARBA" id="ARBA00022801"/>
    </source>
</evidence>
<evidence type="ECO:0000256" key="4">
    <source>
        <dbReference type="ARBA" id="ARBA00023180"/>
    </source>
</evidence>
<evidence type="ECO:0000256" key="1">
    <source>
        <dbReference type="ARBA" id="ARBA00004127"/>
    </source>
</evidence>
<dbReference type="GeneTree" id="ENSGT00940000156730"/>
<protein>
    <recommendedName>
        <fullName evidence="8">Phospholipid phosphatase 1</fullName>
    </recommendedName>
</protein>
<keyword evidence="5" id="KW-0472">Membrane</keyword>
<dbReference type="PANTHER" id="PTHR10165">
    <property type="entry name" value="LIPID PHOSPHATE PHOSPHATASE"/>
    <property type="match status" value="1"/>
</dbReference>
<comment type="subcellular location">
    <subcellularLocation>
        <location evidence="2">Cell envelope</location>
    </subcellularLocation>
    <subcellularLocation>
        <location evidence="1">Endomembrane system</location>
        <topology evidence="1">Multi-pass membrane protein</topology>
    </subcellularLocation>
</comment>
<evidence type="ECO:0000313" key="7">
    <source>
        <dbReference type="Proteomes" id="UP000261380"/>
    </source>
</evidence>
<dbReference type="GO" id="GO:0046839">
    <property type="term" value="P:phospholipid dephosphorylation"/>
    <property type="evidence" value="ECO:0007669"/>
    <property type="project" value="TreeGrafter"/>
</dbReference>
<keyword evidence="7" id="KW-1185">Reference proteome</keyword>
<evidence type="ECO:0000256" key="2">
    <source>
        <dbReference type="ARBA" id="ARBA00004196"/>
    </source>
</evidence>
<dbReference type="InterPro" id="IPR043216">
    <property type="entry name" value="PAP-like"/>
</dbReference>
<evidence type="ECO:0000313" key="6">
    <source>
        <dbReference type="Ensembl" id="ENSXCOP00000013189.1"/>
    </source>
</evidence>
<dbReference type="SUPFAM" id="SSF48317">
    <property type="entry name" value="Acid phosphatase/Vanadium-dependent haloperoxidase"/>
    <property type="match status" value="1"/>
</dbReference>
<dbReference type="GO" id="GO:0005886">
    <property type="term" value="C:plasma membrane"/>
    <property type="evidence" value="ECO:0007669"/>
    <property type="project" value="TreeGrafter"/>
</dbReference>
<evidence type="ECO:0000256" key="5">
    <source>
        <dbReference type="SAM" id="Phobius"/>
    </source>
</evidence>
<dbReference type="GO" id="GO:0008195">
    <property type="term" value="F:phosphatidate phosphatase activity"/>
    <property type="evidence" value="ECO:0007669"/>
    <property type="project" value="TreeGrafter"/>
</dbReference>
<dbReference type="PANTHER" id="PTHR10165:SF26">
    <property type="entry name" value="PHOSPHOLIPID PHOSPHATASE 1"/>
    <property type="match status" value="1"/>
</dbReference>
<name>A0A3B5LZJ6_9TELE</name>
<dbReference type="GO" id="GO:0012505">
    <property type="term" value="C:endomembrane system"/>
    <property type="evidence" value="ECO:0007669"/>
    <property type="project" value="UniProtKB-SubCell"/>
</dbReference>
<proteinExistence type="predicted"/>
<sequence length="183" mass="21281">ARLVKKKKNDTMIDFFFTSKLGLPFFILTPRHSPFKRGFFCNDESIRFPYKEDTISYQLLLGVMIPFTLIALLCGEFLSVYMCRIKSRSLKRKWMMCVYKAVGSSLFGAAASQSLTDIAKYSIGRLRPYFLAVCKPVWNQIDCKTGGYIENFTCFIFEFNLLSNHFFYSVLFSHTVGYFQLLF</sequence>
<dbReference type="Ensembl" id="ENSXCOT00000013350.1">
    <property type="protein sequence ID" value="ENSXCOP00000013189.1"/>
    <property type="gene ID" value="ENSXCOG00000009965.1"/>
</dbReference>
<evidence type="ECO:0008006" key="8">
    <source>
        <dbReference type="Google" id="ProtNLM"/>
    </source>
</evidence>
<dbReference type="GO" id="GO:0006644">
    <property type="term" value="P:phospholipid metabolic process"/>
    <property type="evidence" value="ECO:0007669"/>
    <property type="project" value="UniProtKB-UniPathway"/>
</dbReference>
<keyword evidence="3" id="KW-0378">Hydrolase</keyword>
<dbReference type="Proteomes" id="UP000261380">
    <property type="component" value="Unplaced"/>
</dbReference>
<accession>A0A3B5LZJ6</accession>
<dbReference type="InterPro" id="IPR036938">
    <property type="entry name" value="PAP2/HPO_sf"/>
</dbReference>
<feature type="transmembrane region" description="Helical" evidence="5">
    <location>
        <begin position="59"/>
        <end position="83"/>
    </location>
</feature>
<keyword evidence="4" id="KW-0325">Glycoprotein</keyword>
<keyword evidence="5" id="KW-1133">Transmembrane helix</keyword>
<organism evidence="6 7">
    <name type="scientific">Xiphophorus couchianus</name>
    <name type="common">Monterrey platyfish</name>
    <dbReference type="NCBI Taxonomy" id="32473"/>
    <lineage>
        <taxon>Eukaryota</taxon>
        <taxon>Metazoa</taxon>
        <taxon>Chordata</taxon>
        <taxon>Craniata</taxon>
        <taxon>Vertebrata</taxon>
        <taxon>Euteleostomi</taxon>
        <taxon>Actinopterygii</taxon>
        <taxon>Neopterygii</taxon>
        <taxon>Teleostei</taxon>
        <taxon>Neoteleostei</taxon>
        <taxon>Acanthomorphata</taxon>
        <taxon>Ovalentaria</taxon>
        <taxon>Atherinomorphae</taxon>
        <taxon>Cyprinodontiformes</taxon>
        <taxon>Poeciliidae</taxon>
        <taxon>Poeciliinae</taxon>
        <taxon>Xiphophorus</taxon>
    </lineage>
</organism>
<feature type="transmembrane region" description="Helical" evidence="5">
    <location>
        <begin position="12"/>
        <end position="29"/>
    </location>
</feature>
<reference evidence="6" key="1">
    <citation type="submission" date="2025-08" db="UniProtKB">
        <authorList>
            <consortium name="Ensembl"/>
        </authorList>
    </citation>
    <scope>IDENTIFICATION</scope>
</reference>
<dbReference type="GO" id="GO:0007165">
    <property type="term" value="P:signal transduction"/>
    <property type="evidence" value="ECO:0007669"/>
    <property type="project" value="TreeGrafter"/>
</dbReference>